<evidence type="ECO:0008006" key="4">
    <source>
        <dbReference type="Google" id="ProtNLM"/>
    </source>
</evidence>
<organism evidence="2 3">
    <name type="scientific">Sphingomonas qomolangmaensis</name>
    <dbReference type="NCBI Taxonomy" id="2918765"/>
    <lineage>
        <taxon>Bacteria</taxon>
        <taxon>Pseudomonadati</taxon>
        <taxon>Pseudomonadota</taxon>
        <taxon>Alphaproteobacteria</taxon>
        <taxon>Sphingomonadales</taxon>
        <taxon>Sphingomonadaceae</taxon>
        <taxon>Sphingomonas</taxon>
    </lineage>
</organism>
<accession>A0ABY5L752</accession>
<evidence type="ECO:0000313" key="3">
    <source>
        <dbReference type="Proteomes" id="UP001058533"/>
    </source>
</evidence>
<proteinExistence type="predicted"/>
<protein>
    <recommendedName>
        <fullName evidence="4">Fimbrial biogenesis outer membrane usher protein</fullName>
    </recommendedName>
</protein>
<name>A0ABY5L752_9SPHN</name>
<dbReference type="InterPro" id="IPR000015">
    <property type="entry name" value="Fimb_usher"/>
</dbReference>
<gene>
    <name evidence="2" type="ORF">NMP03_09445</name>
</gene>
<sequence length="832" mass="89868">MTAPLVATDTSKPSDQEVSQVTDNQDTDALFRQVFGTDRPAPAAGEYSVLVDDINVGDYRITPGTSDDGSIDAGLVRNALLPIALPELAAKLRSVSQKPTVAFQDLRSLGLDVTFDPGQLVLRIRVPSSLRNVRELILRTARRRQDIDYADQAVVSAYASFRAGVDVIAQTTTRDRGVSGKAADIDLGANLFGVAAQARFRYDERRRNRWSRGDIRLTYDDVSRLIRYELGDLSVGTRPFQLAPRMAGISAYREYPIDPYRNIRPISERGFELDRPARVEIVLNGVPARSFDLPAGRFSLRDFPLVPSAANDIELRITYATGEVKIISFPAFYDIELLSPGLIDFALNLGVPYRDDDRGRVYDSGNYNLLGYVRYGLSDTLTIGANIEGDRQFNLVGAEGIWASPIGSIALNIGTNANNPGLSSSRVALQYAWRDADAQRGRAIDALLTVTGEDYRSLNGIFGSNLITTSASLRAGQMINQRTRMQGYGGYEEVRGFGSRYYVGTNISYQFPWGSLAIGGEYQKSPEETGPVVRASLSVPLGRGALNASYTSQNNASRVEYNRLAALGVGAIGMSAGAEHRDDFDRQFARMSYIGNRFEAAADLTRSTGQSGQNDLRTGLSFGSSIVMADGAFAIGRPISNSFALVDLASGAADYQLAVEPRQGFGSTTTRYTAYSGTLGPAVIPNLPAYFDRTIQVDAPSAPAGTSVGGQIFVVRPGYRSGFKLLVGSDNNASLIGTLVDKVGKPVSFASGQARKVGAGEKDEPLLIFTNGSGRFFLENVAQGTSYEITISAGDIVARTTVSVPSETVGIHRIEQPVPLDLEMPARKGDQP</sequence>
<evidence type="ECO:0000256" key="1">
    <source>
        <dbReference type="SAM" id="MobiDB-lite"/>
    </source>
</evidence>
<reference evidence="2" key="1">
    <citation type="submission" date="2022-07" db="EMBL/GenBank/DDBJ databases">
        <title>Sphingomonas sp. nov., a novel bacterium isolated from the north slope of the Mount Everest.</title>
        <authorList>
            <person name="Cui X."/>
            <person name="Liu Y."/>
        </authorList>
    </citation>
    <scope>NUCLEOTIDE SEQUENCE</scope>
    <source>
        <strain evidence="2">S5-59</strain>
    </source>
</reference>
<dbReference type="PANTHER" id="PTHR30451:SF5">
    <property type="entry name" value="SLR0019 PROTEIN"/>
    <property type="match status" value="1"/>
</dbReference>
<dbReference type="Gene3D" id="2.60.40.3110">
    <property type="match status" value="1"/>
</dbReference>
<feature type="compositionally biased region" description="Polar residues" evidence="1">
    <location>
        <begin position="8"/>
        <end position="23"/>
    </location>
</feature>
<dbReference type="RefSeq" id="WP_256505117.1">
    <property type="nucleotide sequence ID" value="NZ_CP101740.1"/>
</dbReference>
<keyword evidence="3" id="KW-1185">Reference proteome</keyword>
<dbReference type="PANTHER" id="PTHR30451">
    <property type="entry name" value="OUTER MEMBRANE USHER PROTEIN"/>
    <property type="match status" value="1"/>
</dbReference>
<feature type="region of interest" description="Disordered" evidence="1">
    <location>
        <begin position="1"/>
        <end position="23"/>
    </location>
</feature>
<dbReference type="EMBL" id="CP101740">
    <property type="protein sequence ID" value="UUL81438.1"/>
    <property type="molecule type" value="Genomic_DNA"/>
</dbReference>
<dbReference type="Proteomes" id="UP001058533">
    <property type="component" value="Chromosome"/>
</dbReference>
<evidence type="ECO:0000313" key="2">
    <source>
        <dbReference type="EMBL" id="UUL81438.1"/>
    </source>
</evidence>